<dbReference type="SUPFAM" id="SSF51338">
    <property type="entry name" value="Composite domain of metallo-dependent hydrolases"/>
    <property type="match status" value="1"/>
</dbReference>
<organism evidence="9 10">
    <name type="scientific">Spiroplasma sabaudiense Ar-1343</name>
    <dbReference type="NCBI Taxonomy" id="1276257"/>
    <lineage>
        <taxon>Bacteria</taxon>
        <taxon>Bacillati</taxon>
        <taxon>Mycoplasmatota</taxon>
        <taxon>Mollicutes</taxon>
        <taxon>Entomoplasmatales</taxon>
        <taxon>Spiroplasmataceae</taxon>
        <taxon>Spiroplasma</taxon>
    </lineage>
</organism>
<feature type="domain" description="Amidohydrolase-related" evidence="8">
    <location>
        <begin position="46"/>
        <end position="378"/>
    </location>
</feature>
<keyword evidence="4 5" id="KW-0119">Carbohydrate metabolism</keyword>
<evidence type="ECO:0000256" key="7">
    <source>
        <dbReference type="PIRSR" id="PIRSR038994-3"/>
    </source>
</evidence>
<dbReference type="STRING" id="1276257.SSABA_v1c05270"/>
<dbReference type="Proteomes" id="UP000019265">
    <property type="component" value="Chromosome"/>
</dbReference>
<name>W6AJM9_9MOLU</name>
<dbReference type="Gene3D" id="2.30.40.10">
    <property type="entry name" value="Urease, subunit C, domain 1"/>
    <property type="match status" value="1"/>
</dbReference>
<gene>
    <name evidence="9" type="primary">nagA</name>
    <name evidence="9" type="ORF">SSABA_v1c05270</name>
</gene>
<dbReference type="GO" id="GO:0008448">
    <property type="term" value="F:N-acetylglucosamine-6-phosphate deacetylase activity"/>
    <property type="evidence" value="ECO:0007669"/>
    <property type="project" value="InterPro"/>
</dbReference>
<dbReference type="GO" id="GO:0006046">
    <property type="term" value="P:N-acetylglucosamine catabolic process"/>
    <property type="evidence" value="ECO:0007669"/>
    <property type="project" value="TreeGrafter"/>
</dbReference>
<dbReference type="EMBL" id="CP006934">
    <property type="protein sequence ID" value="AHI53934.1"/>
    <property type="molecule type" value="Genomic_DNA"/>
</dbReference>
<feature type="active site" description="Proton donor/acceptor" evidence="6">
    <location>
        <position position="271"/>
    </location>
</feature>
<dbReference type="PANTHER" id="PTHR11113">
    <property type="entry name" value="N-ACETYLGLUCOSAMINE-6-PHOSPHATE DEACETYLASE"/>
    <property type="match status" value="1"/>
</dbReference>
<dbReference type="RefSeq" id="WP_025251074.1">
    <property type="nucleotide sequence ID" value="NZ_CP006934.1"/>
</dbReference>
<keyword evidence="10" id="KW-1185">Reference proteome</keyword>
<dbReference type="Pfam" id="PF01979">
    <property type="entry name" value="Amidohydro_1"/>
    <property type="match status" value="1"/>
</dbReference>
<accession>W6AJM9</accession>
<dbReference type="PANTHER" id="PTHR11113:SF14">
    <property type="entry name" value="N-ACETYLGLUCOSAMINE-6-PHOSPHATE DEACETYLASE"/>
    <property type="match status" value="1"/>
</dbReference>
<comment type="cofactor">
    <cofactor evidence="7">
        <name>a divalent metal cation</name>
        <dbReference type="ChEBI" id="CHEBI:60240"/>
    </cofactor>
    <text evidence="7">Binds 1 divalent metal cation per subunit.</text>
</comment>
<dbReference type="KEGG" id="ssab:SSABA_v1c05270"/>
<dbReference type="InterPro" id="IPR032466">
    <property type="entry name" value="Metal_Hydrolase"/>
</dbReference>
<dbReference type="CDD" id="cd00854">
    <property type="entry name" value="NagA"/>
    <property type="match status" value="1"/>
</dbReference>
<evidence type="ECO:0000313" key="10">
    <source>
        <dbReference type="Proteomes" id="UP000019265"/>
    </source>
</evidence>
<dbReference type="InterPro" id="IPR011059">
    <property type="entry name" value="Metal-dep_hydrolase_composite"/>
</dbReference>
<dbReference type="PIRSF" id="PIRSF038994">
    <property type="entry name" value="NagA"/>
    <property type="match status" value="1"/>
</dbReference>
<dbReference type="InterPro" id="IPR003764">
    <property type="entry name" value="GlcNAc_6-P_deAcase"/>
</dbReference>
<feature type="binding site" evidence="7">
    <location>
        <position position="127"/>
    </location>
    <ligand>
        <name>Zn(2+)</name>
        <dbReference type="ChEBI" id="CHEBI:29105"/>
    </ligand>
</feature>
<proteinExistence type="inferred from homology"/>
<dbReference type="SUPFAM" id="SSF51556">
    <property type="entry name" value="Metallo-dependent hydrolases"/>
    <property type="match status" value="1"/>
</dbReference>
<dbReference type="Gene3D" id="3.20.20.140">
    <property type="entry name" value="Metal-dependent hydrolases"/>
    <property type="match status" value="1"/>
</dbReference>
<protein>
    <submittedName>
        <fullName evidence="9">N-acetylglucosamine-6-phosphate deacetylase</fullName>
    </submittedName>
</protein>
<evidence type="ECO:0000256" key="3">
    <source>
        <dbReference type="ARBA" id="ARBA00022801"/>
    </source>
</evidence>
<sequence>MLFKNAKIVLENQIIELGFLKVEGTKITKIGEGKCDEPGIDLQGSWILPGFIDVHVHGGYGTDFETGTVAGYNNFAQKVAQEGITKYLQAAVTNSIADNQKILKEFSNFMSQQNGLSQSRCLGAHLEGPFISPERKGAHELKLLMAPNIGIMEELVKLANNTIRMVTYASDLQDGEFTKFLLSQNIIPSAGHSNMRASQFEADYQIGIRHITHLFNGMSGVSQHEPGLATAALLHDDVVVEVITDGIHIQPETLKLIYKIKGPNGIIVITDAMNAKGLPDGDYKLGGLEVEKEGIKVVLKGTSTLAGAGATYDYNVRFFLKTCGFSMTDLIKMTSINAAKQLQIFDQTGSIALNKLADLVILDKDLKVVKTISEGKIVFGE</sequence>
<dbReference type="AlphaFoldDB" id="W6AJM9"/>
<evidence type="ECO:0000259" key="8">
    <source>
        <dbReference type="Pfam" id="PF01979"/>
    </source>
</evidence>
<evidence type="ECO:0000256" key="4">
    <source>
        <dbReference type="ARBA" id="ARBA00023277"/>
    </source>
</evidence>
<evidence type="ECO:0000256" key="6">
    <source>
        <dbReference type="PIRSR" id="PIRSR038994-1"/>
    </source>
</evidence>
<reference evidence="9 10" key="1">
    <citation type="journal article" date="2014" name="Genome Biol. Evol.">
        <title>Molecular evolution of the substrate utilization strategies and putative virulence factors in mosquito-associated Spiroplasma species.</title>
        <authorList>
            <person name="Chang T.H."/>
            <person name="Lo W.S."/>
            <person name="Ku C."/>
            <person name="Chen L.L."/>
            <person name="Kuo C.H."/>
        </authorList>
    </citation>
    <scope>NUCLEOTIDE SEQUENCE [LARGE SCALE GENOMIC DNA]</scope>
    <source>
        <strain evidence="9">Ar-1343</strain>
    </source>
</reference>
<comment type="similarity">
    <text evidence="1 5">Belongs to the metallo-dependent hydrolases superfamily. NagA family.</text>
</comment>
<feature type="binding site" evidence="7">
    <location>
        <position position="192"/>
    </location>
    <ligand>
        <name>Zn(2+)</name>
        <dbReference type="ChEBI" id="CHEBI:29105"/>
    </ligand>
</feature>
<dbReference type="InterPro" id="IPR006680">
    <property type="entry name" value="Amidohydro-rel"/>
</dbReference>
<dbReference type="PATRIC" id="fig|1276257.3.peg.537"/>
<feature type="binding site" evidence="7">
    <location>
        <position position="213"/>
    </location>
    <ligand>
        <name>Zn(2+)</name>
        <dbReference type="ChEBI" id="CHEBI:29105"/>
    </ligand>
</feature>
<dbReference type="OrthoDB" id="9776488at2"/>
<dbReference type="GO" id="GO:0046872">
    <property type="term" value="F:metal ion binding"/>
    <property type="evidence" value="ECO:0007669"/>
    <property type="project" value="UniProtKB-KW"/>
</dbReference>
<keyword evidence="2 7" id="KW-0479">Metal-binding</keyword>
<dbReference type="NCBIfam" id="TIGR00221">
    <property type="entry name" value="nagA"/>
    <property type="match status" value="1"/>
</dbReference>
<dbReference type="HOGENOM" id="CLU_032482_2_1_14"/>
<evidence type="ECO:0000313" key="9">
    <source>
        <dbReference type="EMBL" id="AHI53934.1"/>
    </source>
</evidence>
<dbReference type="eggNOG" id="COG1820">
    <property type="taxonomic scope" value="Bacteria"/>
</dbReference>
<evidence type="ECO:0000256" key="5">
    <source>
        <dbReference type="PIRNR" id="PIRNR038994"/>
    </source>
</evidence>
<keyword evidence="3 5" id="KW-0378">Hydrolase</keyword>
<evidence type="ECO:0000256" key="1">
    <source>
        <dbReference type="ARBA" id="ARBA00010716"/>
    </source>
</evidence>
<evidence type="ECO:0000256" key="2">
    <source>
        <dbReference type="ARBA" id="ARBA00022723"/>
    </source>
</evidence>